<feature type="transmembrane region" description="Helical" evidence="7">
    <location>
        <begin position="424"/>
        <end position="445"/>
    </location>
</feature>
<feature type="transmembrane region" description="Helical" evidence="7">
    <location>
        <begin position="29"/>
        <end position="50"/>
    </location>
</feature>
<feature type="transmembrane region" description="Helical" evidence="7">
    <location>
        <begin position="145"/>
        <end position="166"/>
    </location>
</feature>
<dbReference type="GO" id="GO:0016324">
    <property type="term" value="C:apical plasma membrane"/>
    <property type="evidence" value="ECO:0007669"/>
    <property type="project" value="UniProtKB-SubCell"/>
</dbReference>
<accession>A0A7H1R914</accession>
<sequence>MFSCFNFMFDFIFSDLPACERVKLVLFKWIGKSIALLLLLYIFICSLDLLSSAFRILGGKTAGGVFSNSELLSNPITGLMIGILATVLVQSSSTSTSIIVTMVASGIMEVKMAIPMIMGANIGTSVTNTLVSVTQCSNRREFKRAFAGATVHDMFNWLTVIILLPLEWSTGYLYHMTYAITKSIKMESYKGGKQQLLKALTKPLTSLIVKVDKKVIAKIAEGHKEYLDKSLIKKYCKSDENSEPERCFSICSQFDDKHDNLIGAILLVISLLILCACLIAMVKLLHSMLQGSIAKMIKKTLNADFPGCFSWLTGYVAILIGAVMTILVQSSSVFTSALTPLVGLNIIKLERMYPLTLGSNIGTTGTGLLAAMAASGDKLPIALQIALCHLFFNISGILIFYPIPFMRRIPIRSAKFLGKVTAEYGWFAIAYLILMFVLLPGGVFLLSFAGIIPSICVACVVIFIVLFVIVLNILQRKCSQCLPKRLQTWEFLPKCLRSLEPIDRVIMKVVTLVKSCCPCVRKCCVPKKKRTFTEIVKKAGLDDIKPECKPCLKPSPTTSVASSALLLDTSSLKVQPNEYV</sequence>
<dbReference type="InterPro" id="IPR003841">
    <property type="entry name" value="Na/Pi_transpt"/>
</dbReference>
<dbReference type="GO" id="GO:0044341">
    <property type="term" value="P:sodium-dependent phosphate transport"/>
    <property type="evidence" value="ECO:0007669"/>
    <property type="project" value="InterPro"/>
</dbReference>
<feature type="transmembrane region" description="Helical" evidence="7">
    <location>
        <begin position="71"/>
        <end position="92"/>
    </location>
</feature>
<evidence type="ECO:0000256" key="6">
    <source>
        <dbReference type="ARBA" id="ARBA00023136"/>
    </source>
</evidence>
<dbReference type="PANTHER" id="PTHR10010:SF46">
    <property type="entry name" value="SODIUM-DEPENDENT PHOSPHATE TRANSPORT PROTEIN 2B"/>
    <property type="match status" value="1"/>
</dbReference>
<reference evidence="8" key="1">
    <citation type="journal article" date="2020" name="Coral Reefs">
        <title>Light-enhanced phosphate absorption in the fluted giant clam, Tridacna squamosa, entails an increase in the expression of sodium-dependent phosphate transporter 2a in its colourful outer mantle.</title>
        <authorList>
            <person name="Chan C.Y.L."/>
            <person name="Hiong K.C."/>
            <person name="Choo C.Y.L."/>
            <person name="Boo M.V."/>
            <person name="Wong W.P."/>
            <person name="Chew S.F."/>
            <person name="Ip Y.K."/>
        </authorList>
    </citation>
    <scope>NUCLEOTIDE SEQUENCE</scope>
    <source>
        <tissue evidence="8">Ctenidium and extensible mantle</tissue>
    </source>
</reference>
<evidence type="ECO:0000256" key="1">
    <source>
        <dbReference type="ARBA" id="ARBA00004424"/>
    </source>
</evidence>
<keyword evidence="6 7" id="KW-0472">Membrane</keyword>
<evidence type="ECO:0000256" key="3">
    <source>
        <dbReference type="ARBA" id="ARBA00022475"/>
    </source>
</evidence>
<name>A0A7H1R914_TRISQ</name>
<dbReference type="PANTHER" id="PTHR10010">
    <property type="entry name" value="SOLUTE CARRIER FAMILY 34 SODIUM PHOSPHATE , MEMBER 2-RELATED"/>
    <property type="match status" value="1"/>
</dbReference>
<organism evidence="8">
    <name type="scientific">Tridacna squamosa</name>
    <name type="common">Fluted giant clam</name>
    <dbReference type="NCBI Taxonomy" id="80830"/>
    <lineage>
        <taxon>Eukaryota</taxon>
        <taxon>Metazoa</taxon>
        <taxon>Spiralia</taxon>
        <taxon>Lophotrochozoa</taxon>
        <taxon>Mollusca</taxon>
        <taxon>Bivalvia</taxon>
        <taxon>Autobranchia</taxon>
        <taxon>Heteroconchia</taxon>
        <taxon>Euheterodonta</taxon>
        <taxon>Imparidentia</taxon>
        <taxon>Neoheterodontei</taxon>
        <taxon>Cardiida</taxon>
        <taxon>Cardioidea</taxon>
        <taxon>Cardiidae</taxon>
        <taxon>Tridacninae</taxon>
        <taxon>Tridacna</taxon>
    </lineage>
</organism>
<feature type="transmembrane region" description="Helical" evidence="7">
    <location>
        <begin position="112"/>
        <end position="133"/>
    </location>
</feature>
<feature type="transmembrane region" description="Helical" evidence="7">
    <location>
        <begin position="262"/>
        <end position="285"/>
    </location>
</feature>
<feature type="transmembrane region" description="Helical" evidence="7">
    <location>
        <begin position="305"/>
        <end position="328"/>
    </location>
</feature>
<comment type="similarity">
    <text evidence="2">Belongs to the SLC34A transporter family.</text>
</comment>
<keyword evidence="5 7" id="KW-1133">Transmembrane helix</keyword>
<keyword evidence="3" id="KW-1003">Cell membrane</keyword>
<keyword evidence="4 7" id="KW-0812">Transmembrane</keyword>
<dbReference type="EMBL" id="MN256446">
    <property type="protein sequence ID" value="QNU09885.1"/>
    <property type="molecule type" value="mRNA"/>
</dbReference>
<proteinExistence type="evidence at transcript level"/>
<dbReference type="NCBIfam" id="TIGR01013">
    <property type="entry name" value="2a58"/>
    <property type="match status" value="1"/>
</dbReference>
<evidence type="ECO:0000313" key="8">
    <source>
        <dbReference type="EMBL" id="QNU09885.1"/>
    </source>
</evidence>
<protein>
    <submittedName>
        <fullName evidence="8">Sodium-dependent phosphate transporter 2a-like protein</fullName>
    </submittedName>
</protein>
<evidence type="ECO:0000256" key="4">
    <source>
        <dbReference type="ARBA" id="ARBA00022692"/>
    </source>
</evidence>
<dbReference type="GO" id="GO:0005436">
    <property type="term" value="F:sodium:phosphate symporter activity"/>
    <property type="evidence" value="ECO:0007669"/>
    <property type="project" value="InterPro"/>
</dbReference>
<dbReference type="Pfam" id="PF02690">
    <property type="entry name" value="Na_Pi_cotrans"/>
    <property type="match status" value="2"/>
</dbReference>
<evidence type="ECO:0000256" key="5">
    <source>
        <dbReference type="ARBA" id="ARBA00022989"/>
    </source>
</evidence>
<feature type="transmembrane region" description="Helical" evidence="7">
    <location>
        <begin position="381"/>
        <end position="403"/>
    </location>
</feature>
<comment type="subcellular location">
    <subcellularLocation>
        <location evidence="1">Apical cell membrane</location>
        <topology evidence="1">Multi-pass membrane protein</topology>
    </subcellularLocation>
</comment>
<dbReference type="AlphaFoldDB" id="A0A7H1R914"/>
<feature type="transmembrane region" description="Helical" evidence="7">
    <location>
        <begin position="451"/>
        <end position="474"/>
    </location>
</feature>
<evidence type="ECO:0000256" key="7">
    <source>
        <dbReference type="SAM" id="Phobius"/>
    </source>
</evidence>
<evidence type="ECO:0000256" key="2">
    <source>
        <dbReference type="ARBA" id="ARBA00005808"/>
    </source>
</evidence>
<gene>
    <name evidence="8" type="primary">NPT2a</name>
</gene>